<organism evidence="2 3">
    <name type="scientific">Brachionus plicatilis</name>
    <name type="common">Marine rotifer</name>
    <name type="synonym">Brachionus muelleri</name>
    <dbReference type="NCBI Taxonomy" id="10195"/>
    <lineage>
        <taxon>Eukaryota</taxon>
        <taxon>Metazoa</taxon>
        <taxon>Spiralia</taxon>
        <taxon>Gnathifera</taxon>
        <taxon>Rotifera</taxon>
        <taxon>Eurotatoria</taxon>
        <taxon>Monogononta</taxon>
        <taxon>Pseudotrocha</taxon>
        <taxon>Ploima</taxon>
        <taxon>Brachionidae</taxon>
        <taxon>Brachionus</taxon>
    </lineage>
</organism>
<evidence type="ECO:0000313" key="2">
    <source>
        <dbReference type="EMBL" id="RNA18555.1"/>
    </source>
</evidence>
<reference evidence="2 3" key="1">
    <citation type="journal article" date="2018" name="Sci. Rep.">
        <title>Genomic signatures of local adaptation to the degree of environmental predictability in rotifers.</title>
        <authorList>
            <person name="Franch-Gras L."/>
            <person name="Hahn C."/>
            <person name="Garcia-Roger E.M."/>
            <person name="Carmona M.J."/>
            <person name="Serra M."/>
            <person name="Gomez A."/>
        </authorList>
    </citation>
    <scope>NUCLEOTIDE SEQUENCE [LARGE SCALE GENOMIC DNA]</scope>
    <source>
        <strain evidence="2">HYR1</strain>
    </source>
</reference>
<comment type="caution">
    <text evidence="2">The sequence shown here is derived from an EMBL/GenBank/DDBJ whole genome shotgun (WGS) entry which is preliminary data.</text>
</comment>
<dbReference type="EMBL" id="REGN01004219">
    <property type="protein sequence ID" value="RNA18555.1"/>
    <property type="molecule type" value="Genomic_DNA"/>
</dbReference>
<name>A0A3M7R5N8_BRAPC</name>
<dbReference type="AlphaFoldDB" id="A0A3M7R5N8"/>
<evidence type="ECO:0000256" key="1">
    <source>
        <dbReference type="SAM" id="MobiDB-lite"/>
    </source>
</evidence>
<keyword evidence="3" id="KW-1185">Reference proteome</keyword>
<sequence length="67" mass="7702">RTHREPNRTHSEPRTEPIENRTKPNFLRTEANNSELEKIRLGSVLFAKGSVLLRLVGTKSLIDVKYS</sequence>
<gene>
    <name evidence="2" type="ORF">BpHYR1_022730</name>
</gene>
<feature type="non-terminal residue" evidence="2">
    <location>
        <position position="1"/>
    </location>
</feature>
<protein>
    <submittedName>
        <fullName evidence="2">Uncharacterized protein</fullName>
    </submittedName>
</protein>
<feature type="compositionally biased region" description="Basic and acidic residues" evidence="1">
    <location>
        <begin position="1"/>
        <end position="22"/>
    </location>
</feature>
<proteinExistence type="predicted"/>
<evidence type="ECO:0000313" key="3">
    <source>
        <dbReference type="Proteomes" id="UP000276133"/>
    </source>
</evidence>
<accession>A0A3M7R5N8</accession>
<feature type="region of interest" description="Disordered" evidence="1">
    <location>
        <begin position="1"/>
        <end position="29"/>
    </location>
</feature>
<dbReference type="Proteomes" id="UP000276133">
    <property type="component" value="Unassembled WGS sequence"/>
</dbReference>